<sequence length="394" mass="44835">MGRQRKTQRGTTPLRRAPSGKEPYEEAIKSLRDAAAFAPRPWHTFELPHHVEPLLRVSAMDEWLGWPLGRAQARENIERVLDWFVLLRHATRATTAISQMEVDRAWFNPYMAGQILLTITMEVGLSLGLTTIDNIGQARFVLHFYNALRVLDKIPPNSDLDNLATMFERGKSVWVGGRPTARGSFVRSYLLAWGYDTKTSAALGANLGSDLQDYKAKAALRDRMDHRSVAKKMAYRVQECMRKMLLTEPDAVSKAYRYVTHMTAPAYDANTCLVRSFDIIDVLQSDYDAFLYLDFNRISQIFRCAWRDMIEAFDFRGYVVNGNSVTCIQGPRPVRDALPRLRDETLFLQSLLGLCDREPNDDRVALAAEILTTVANSMHEAYIETPLVLQHSTK</sequence>
<name>T0PSG6_SAPDV</name>
<proteinExistence type="predicted"/>
<evidence type="ECO:0000313" key="3">
    <source>
        <dbReference type="Proteomes" id="UP000030762"/>
    </source>
</evidence>
<dbReference type="GeneID" id="19957669"/>
<dbReference type="VEuPathDB" id="FungiDB:SDRG_16942"/>
<keyword evidence="3" id="KW-1185">Reference proteome</keyword>
<dbReference type="AlphaFoldDB" id="T0PSG6"/>
<accession>T0PSG6</accession>
<protein>
    <submittedName>
        <fullName evidence="2">Uncharacterized protein</fullName>
    </submittedName>
</protein>
<gene>
    <name evidence="2" type="ORF">SDRG_16942</name>
</gene>
<dbReference type="OrthoDB" id="4159683at2759"/>
<evidence type="ECO:0000256" key="1">
    <source>
        <dbReference type="SAM" id="MobiDB-lite"/>
    </source>
</evidence>
<organism evidence="2 3">
    <name type="scientific">Saprolegnia diclina (strain VS20)</name>
    <dbReference type="NCBI Taxonomy" id="1156394"/>
    <lineage>
        <taxon>Eukaryota</taxon>
        <taxon>Sar</taxon>
        <taxon>Stramenopiles</taxon>
        <taxon>Oomycota</taxon>
        <taxon>Saprolegniomycetes</taxon>
        <taxon>Saprolegniales</taxon>
        <taxon>Saprolegniaceae</taxon>
        <taxon>Saprolegnia</taxon>
    </lineage>
</organism>
<evidence type="ECO:0000313" key="2">
    <source>
        <dbReference type="EMBL" id="EQC25191.1"/>
    </source>
</evidence>
<dbReference type="InParanoid" id="T0PSG6"/>
<feature type="region of interest" description="Disordered" evidence="1">
    <location>
        <begin position="1"/>
        <end position="23"/>
    </location>
</feature>
<dbReference type="eggNOG" id="ENOG502SA38">
    <property type="taxonomic scope" value="Eukaryota"/>
</dbReference>
<dbReference type="Proteomes" id="UP000030762">
    <property type="component" value="Unassembled WGS sequence"/>
</dbReference>
<reference evidence="2 3" key="1">
    <citation type="submission" date="2012-04" db="EMBL/GenBank/DDBJ databases">
        <title>The Genome Sequence of Saprolegnia declina VS20.</title>
        <authorList>
            <consortium name="The Broad Institute Genome Sequencing Platform"/>
            <person name="Russ C."/>
            <person name="Nusbaum C."/>
            <person name="Tyler B."/>
            <person name="van West P."/>
            <person name="Dieguez-Uribeondo J."/>
            <person name="de Bruijn I."/>
            <person name="Tripathy S."/>
            <person name="Jiang R."/>
            <person name="Young S.K."/>
            <person name="Zeng Q."/>
            <person name="Gargeya S."/>
            <person name="Fitzgerald M."/>
            <person name="Haas B."/>
            <person name="Abouelleil A."/>
            <person name="Alvarado L."/>
            <person name="Arachchi H.M."/>
            <person name="Berlin A."/>
            <person name="Chapman S.B."/>
            <person name="Goldberg J."/>
            <person name="Griggs A."/>
            <person name="Gujja S."/>
            <person name="Hansen M."/>
            <person name="Howarth C."/>
            <person name="Imamovic A."/>
            <person name="Larimer J."/>
            <person name="McCowen C."/>
            <person name="Montmayeur A."/>
            <person name="Murphy C."/>
            <person name="Neiman D."/>
            <person name="Pearson M."/>
            <person name="Priest M."/>
            <person name="Roberts A."/>
            <person name="Saif S."/>
            <person name="Shea T."/>
            <person name="Sisk P."/>
            <person name="Sykes S."/>
            <person name="Wortman J."/>
            <person name="Nusbaum C."/>
            <person name="Birren B."/>
        </authorList>
    </citation>
    <scope>NUCLEOTIDE SEQUENCE [LARGE SCALE GENOMIC DNA]</scope>
    <source>
        <strain evidence="2 3">VS20</strain>
    </source>
</reference>
<dbReference type="RefSeq" id="XP_008621390.1">
    <property type="nucleotide sequence ID" value="XM_008623168.1"/>
</dbReference>
<dbReference type="EMBL" id="JH767295">
    <property type="protein sequence ID" value="EQC25191.1"/>
    <property type="molecule type" value="Genomic_DNA"/>
</dbReference>